<dbReference type="Pfam" id="PF24758">
    <property type="entry name" value="LRR_At5g56370"/>
    <property type="match status" value="1"/>
</dbReference>
<feature type="domain" description="F-box/LRR-repeat protein 15/At3g58940/PEG3-like LRR" evidence="4">
    <location>
        <begin position="242"/>
        <end position="331"/>
    </location>
</feature>
<protein>
    <submittedName>
        <fullName evidence="5">Uncharacterized protein</fullName>
    </submittedName>
</protein>
<dbReference type="OrthoDB" id="5648839at2"/>
<dbReference type="PANTHER" id="PTHR13318">
    <property type="entry name" value="PARTNER OF PAIRED, ISOFORM B-RELATED"/>
    <property type="match status" value="1"/>
</dbReference>
<dbReference type="Gene3D" id="3.40.50.300">
    <property type="entry name" value="P-loop containing nucleotide triphosphate hydrolases"/>
    <property type="match status" value="1"/>
</dbReference>
<dbReference type="GO" id="GO:0031146">
    <property type="term" value="P:SCF-dependent proteasomal ubiquitin-dependent protein catabolic process"/>
    <property type="evidence" value="ECO:0007669"/>
    <property type="project" value="TreeGrafter"/>
</dbReference>
<dbReference type="InterPro" id="IPR011704">
    <property type="entry name" value="ATPase_dyneun-rel_AAA"/>
</dbReference>
<organism evidence="5 6">
    <name type="scientific">Legionella hackeliae</name>
    <dbReference type="NCBI Taxonomy" id="449"/>
    <lineage>
        <taxon>Bacteria</taxon>
        <taxon>Pseudomonadati</taxon>
        <taxon>Pseudomonadota</taxon>
        <taxon>Gammaproteobacteria</taxon>
        <taxon>Legionellales</taxon>
        <taxon>Legionellaceae</taxon>
        <taxon>Legionella</taxon>
    </lineage>
</organism>
<dbReference type="Proteomes" id="UP000032803">
    <property type="component" value="Chromosome I"/>
</dbReference>
<dbReference type="InterPro" id="IPR027417">
    <property type="entry name" value="P-loop_NTPase"/>
</dbReference>
<gene>
    <name evidence="5" type="ORF">LHA_1823</name>
</gene>
<accession>A0A0A8UPQ3</accession>
<dbReference type="InterPro" id="IPR032675">
    <property type="entry name" value="LRR_dom_sf"/>
</dbReference>
<dbReference type="HOGENOM" id="CLU_231811_0_0_6"/>
<dbReference type="KEGG" id="lha:LHA_1823"/>
<feature type="domain" description="RavJ-like C-terminal" evidence="3">
    <location>
        <begin position="2033"/>
        <end position="2116"/>
    </location>
</feature>
<feature type="region of interest" description="Disordered" evidence="1">
    <location>
        <begin position="594"/>
        <end position="631"/>
    </location>
</feature>
<feature type="compositionally biased region" description="Polar residues" evidence="1">
    <location>
        <begin position="597"/>
        <end position="628"/>
    </location>
</feature>
<proteinExistence type="predicted"/>
<dbReference type="InterPro" id="IPR055411">
    <property type="entry name" value="LRR_FXL15/At3g58940/PEG3-like"/>
</dbReference>
<evidence type="ECO:0000256" key="1">
    <source>
        <dbReference type="SAM" id="MobiDB-lite"/>
    </source>
</evidence>
<evidence type="ECO:0000313" key="5">
    <source>
        <dbReference type="EMBL" id="CEK10855.1"/>
    </source>
</evidence>
<reference evidence="6" key="1">
    <citation type="submission" date="2014-09" db="EMBL/GenBank/DDBJ databases">
        <authorList>
            <person name="Gomez-Valero L."/>
        </authorList>
    </citation>
    <scope>NUCLEOTIDE SEQUENCE [LARGE SCALE GENOMIC DNA]</scope>
    <source>
        <strain evidence="6">ATCC35250</strain>
    </source>
</reference>
<dbReference type="RefSeq" id="WP_045106153.1">
    <property type="nucleotide sequence ID" value="NZ_LN681225.1"/>
</dbReference>
<dbReference type="EMBL" id="LN681225">
    <property type="protein sequence ID" value="CEK10855.1"/>
    <property type="molecule type" value="Genomic_DNA"/>
</dbReference>
<dbReference type="Pfam" id="PF07728">
    <property type="entry name" value="AAA_5"/>
    <property type="match status" value="1"/>
</dbReference>
<dbReference type="Gene3D" id="3.80.10.10">
    <property type="entry name" value="Ribonuclease Inhibitor"/>
    <property type="match status" value="1"/>
</dbReference>
<dbReference type="GO" id="GO:0019005">
    <property type="term" value="C:SCF ubiquitin ligase complex"/>
    <property type="evidence" value="ECO:0007669"/>
    <property type="project" value="TreeGrafter"/>
</dbReference>
<dbReference type="SUPFAM" id="SSF52058">
    <property type="entry name" value="L domain-like"/>
    <property type="match status" value="1"/>
</dbReference>
<dbReference type="Pfam" id="PF18493">
    <property type="entry name" value="DUF5617"/>
    <property type="match status" value="1"/>
</dbReference>
<evidence type="ECO:0000259" key="3">
    <source>
        <dbReference type="Pfam" id="PF18493"/>
    </source>
</evidence>
<dbReference type="PATRIC" id="fig|449.7.peg.2308"/>
<dbReference type="STRING" id="449.LHA_1823"/>
<sequence length="2146" mass="244227">MSEMSYSSNFYYSSKRLKTTFSYNPVGYPDINKLIKGEPYWRLTQFLDEPKKKTLLIADWASTTWSPSKTAEVTSKISELLENEFEIYILQENNFVPLTKYNLSLLNKVKTHRITPGQVLDRAIEQKIGQEQTVYILDDYQIDCLLDSKTLDKPRQLSSKQLATLNGHFQEAIPLLFEATPPIGHFEHNEYSQAGVQAFLEFQKKFPDVTRSTHYTSVQFIKEQASELVEDGYLDSYGLVFKKSQLKNIETLKFNNSTITSDELNEILRNTKSLKSLVLFACRNLVNGSPKIQSFSELQELVLHRCSITTENLAALVSNTPKLQSLILNCTGLNDTPEINVDFSNLEKISCSGTNLNCFSLDELFSSKQLKSISFSACKLPTGNIKHSEFNSLIELTISRNNLSSNNILKILAGAPNLQVMRLDNHTKFSEQLLAQLPTYYFLKELHLSDSEISEQEFATLIEKAPNLKSLKLDFCKNIISDLPKLRYESLESLEIGGDNFSLHNLQTLITGTSKLKDIFFFRVNTDWEILAASFSTIEFVNLQECNITCDGLKKLINAAPNLRNIDFTDCPDLIIDDELNELLKERQLAQYAPRPQKNNEFKSSTSIASYDSESTKNAPEKLNSTTPVDADTSFDKPKEYHVQRIFFPIDENVEPPNVMHDRFSVFNKVNVKEASCDLKHAFTLSKVGDAALVPVILKACTDDVFTLGKTFKKTEGTNLYYGKQELALNHEWQALASLAPNERLTHYHVDPPVAGIEIKYSLRDNQYYIRSKTAQSITIDFLLEVPHRKMELPQEIKEIIKKYNHFGDGELEVGTDEPNGYDYLRYIQEQEKGACRHRTIAFKDWMETYFPEMPVRIVNNGCHSFVEVQYNDEWILCDLGGYPAELILEGENRPQIIPEKPFAKSLETWNKTQENFISAGHYCQHLIQKDNLKKRLIELPNNQDVNSLQLILQSYCHHISRPVYYIDSPNDLICSSAFIKRKDNQGFLHQGPGGDLYDFLQKHRNQSDAPVLLVNYANFNADDIVRFNGLLDDMRHADGTPLPESAQIIGLINPNKPQAYQGEDFYSRFDKIDVCPINSTSLKEAEPVLAIPEKSQSQSTSFPINLFHSADWEERLLGRWVLHKDTFSFEEGELVSAFASGLPIELQNAPWHDPRFINFWLSMQIHRKIESNGRTLDVPANLQLLKSEGYDWNRLAKLIDFKMGCKSNAVVLNSTSLSDFFNQYDCDNQSNTLDQIPGILENHSQKVLDVNLTSLLEEDEWAMLLTACEKYRVKLVCHTPLGVNLTTPFAEKLPINRIPSKIWQGEMTSTLIISSSDPDTTVSKLIKEDKDWQVIDVSECSSADLLVAMQGKLNPKLMKFEFNRSEKALLTALASEQKVILKGSFSKELSDSLASLLLKRQTDNDAKGQLILVSDNTDSFSYVSPVKHEVTPDEKYECLLKLFAKQDLDCLTQERLRKESLSQLKARVYFNQKNPESSTDDAWKGMYSLPIAIRFTDFDVVHSKKKSEEFIAQRLQAVHQVFEYSPYVFLTGLTAVGKSTFVEKYLQDSSNTLYQGESKMKAWAQDNSPGRKILFIDEANVENRQWSEFEGLFNNAPGILIDGVYYPLTKDHKVVFAGNPLNYGGERQLAPLFTRHGNAVLFQPMPQEFIYEEIIRPIFANTKLEKETLTIATPLLNVYRFLCEHSHEEVLISPREIQMMALQVLCAYEKGITTEVDILASHYAYQLGKTLVPFNLEKEFDNKFKLGTELKLPPIKTIGAKDYHVTSSRYAIHTQLEELLELRSLRQATINPVQKYGGINGMILEGEPGIGKSEMVISTLVANGYKEAFLNSNLEENQSESITSAGKIFYRMPVSMQYEDKKRLLLKAFHEGAIVIVDEINSSPMMERLLNDLLMGKTPEGKRPSFPGFLLIGTQNPATMAGRLSMGNALARRVIRLVLPPYKPEEMQEILAQKGLQPDVVSDMVDAFDHCSRKAKKNHLTPAPTFRDLLRVAKNYLKSLLKPSIDRSVAHAAESKTVREVPLTGVQTKFMRYEKVCESFDTNIDKAVALLKDYIGSSSVLYGTWKRRPYHKEIARVIKQVGIDKEIKTVTELLLELKKIEVAENAPLKHRIQFMQEYLESSLQQKTRTPLVESDVEPIVIKTIN</sequence>
<evidence type="ECO:0000259" key="2">
    <source>
        <dbReference type="Pfam" id="PF07728"/>
    </source>
</evidence>
<dbReference type="GO" id="GO:0016887">
    <property type="term" value="F:ATP hydrolysis activity"/>
    <property type="evidence" value="ECO:0007669"/>
    <property type="project" value="InterPro"/>
</dbReference>
<dbReference type="InterPro" id="IPR041234">
    <property type="entry name" value="RavJ-like_C"/>
</dbReference>
<keyword evidence="6" id="KW-1185">Reference proteome</keyword>
<feature type="domain" description="ATPase dynein-related AAA" evidence="2">
    <location>
        <begin position="1803"/>
        <end position="1934"/>
    </location>
</feature>
<name>A0A0A8UPQ3_LEGHA</name>
<dbReference type="SUPFAM" id="SSF52540">
    <property type="entry name" value="P-loop containing nucleoside triphosphate hydrolases"/>
    <property type="match status" value="2"/>
</dbReference>
<evidence type="ECO:0000313" key="6">
    <source>
        <dbReference type="Proteomes" id="UP000032803"/>
    </source>
</evidence>
<evidence type="ECO:0000259" key="4">
    <source>
        <dbReference type="Pfam" id="PF24758"/>
    </source>
</evidence>
<dbReference type="GO" id="GO:0005524">
    <property type="term" value="F:ATP binding"/>
    <property type="evidence" value="ECO:0007669"/>
    <property type="project" value="InterPro"/>
</dbReference>